<keyword evidence="8 11" id="KW-0249">Electron transport</keyword>
<dbReference type="Gene3D" id="3.30.70.20">
    <property type="match status" value="1"/>
</dbReference>
<dbReference type="InterPro" id="IPR017900">
    <property type="entry name" value="4Fe4S_Fe_S_CS"/>
</dbReference>
<dbReference type="Pfam" id="PF12838">
    <property type="entry name" value="Fer4_7"/>
    <property type="match status" value="1"/>
</dbReference>
<evidence type="ECO:0000259" key="12">
    <source>
        <dbReference type="PROSITE" id="PS51379"/>
    </source>
</evidence>
<evidence type="ECO:0000256" key="9">
    <source>
        <dbReference type="ARBA" id="ARBA00023004"/>
    </source>
</evidence>
<dbReference type="PROSITE" id="PS51379">
    <property type="entry name" value="4FE4S_FER_2"/>
    <property type="match status" value="2"/>
</dbReference>
<evidence type="ECO:0000256" key="2">
    <source>
        <dbReference type="ARBA" id="ARBA00003532"/>
    </source>
</evidence>
<evidence type="ECO:0000256" key="3">
    <source>
        <dbReference type="ARBA" id="ARBA00013529"/>
    </source>
</evidence>
<evidence type="ECO:0000256" key="7">
    <source>
        <dbReference type="ARBA" id="ARBA00022737"/>
    </source>
</evidence>
<feature type="domain" description="4Fe-4S ferredoxin-type" evidence="12">
    <location>
        <begin position="29"/>
        <end position="56"/>
    </location>
</feature>
<reference evidence="13" key="1">
    <citation type="submission" date="2020-08" db="EMBL/GenBank/DDBJ databases">
        <title>Genome public.</title>
        <authorList>
            <person name="Liu C."/>
            <person name="Sun Q."/>
        </authorList>
    </citation>
    <scope>NUCLEOTIDE SEQUENCE</scope>
    <source>
        <strain evidence="13">NSJ-54</strain>
    </source>
</reference>
<keyword evidence="7" id="KW-0677">Repeat</keyword>
<dbReference type="GO" id="GO:0046872">
    <property type="term" value="F:metal ion binding"/>
    <property type="evidence" value="ECO:0007669"/>
    <property type="project" value="UniProtKB-UniRule"/>
</dbReference>
<evidence type="ECO:0000313" key="13">
    <source>
        <dbReference type="EMBL" id="MBC8571327.1"/>
    </source>
</evidence>
<keyword evidence="4 11" id="KW-0813">Transport</keyword>
<evidence type="ECO:0000256" key="10">
    <source>
        <dbReference type="ARBA" id="ARBA00023014"/>
    </source>
</evidence>
<keyword evidence="10 11" id="KW-0411">Iron-sulfur</keyword>
<evidence type="ECO:0000256" key="5">
    <source>
        <dbReference type="ARBA" id="ARBA00022485"/>
    </source>
</evidence>
<dbReference type="Proteomes" id="UP000660861">
    <property type="component" value="Unassembled WGS sequence"/>
</dbReference>
<evidence type="ECO:0000256" key="11">
    <source>
        <dbReference type="RuleBase" id="RU365098"/>
    </source>
</evidence>
<evidence type="ECO:0000256" key="4">
    <source>
        <dbReference type="ARBA" id="ARBA00022448"/>
    </source>
</evidence>
<evidence type="ECO:0000256" key="1">
    <source>
        <dbReference type="ARBA" id="ARBA00001966"/>
    </source>
</evidence>
<dbReference type="InterPro" id="IPR050157">
    <property type="entry name" value="PSI_iron-sulfur_center"/>
</dbReference>
<evidence type="ECO:0000256" key="8">
    <source>
        <dbReference type="ARBA" id="ARBA00022982"/>
    </source>
</evidence>
<feature type="domain" description="4Fe-4S ferredoxin-type" evidence="12">
    <location>
        <begin position="1"/>
        <end position="28"/>
    </location>
</feature>
<keyword evidence="9 11" id="KW-0408">Iron</keyword>
<comment type="caution">
    <text evidence="13">The sequence shown here is derived from an EMBL/GenBank/DDBJ whole genome shotgun (WGS) entry which is preliminary data.</text>
</comment>
<proteinExistence type="predicted"/>
<comment type="function">
    <text evidence="2 11">Ferredoxins are iron-sulfur proteins that transfer electrons in a wide variety of metabolic reactions.</text>
</comment>
<dbReference type="PRINTS" id="PR00354">
    <property type="entry name" value="7FE8SFRDOXIN"/>
</dbReference>
<comment type="cofactor">
    <cofactor evidence="1 11">
        <name>[4Fe-4S] cluster</name>
        <dbReference type="ChEBI" id="CHEBI:49883"/>
    </cofactor>
</comment>
<dbReference type="FunFam" id="3.30.70.20:FF:000045">
    <property type="entry name" value="Ferredoxin, 4Fe-4S"/>
    <property type="match status" value="1"/>
</dbReference>
<dbReference type="SUPFAM" id="SSF54862">
    <property type="entry name" value="4Fe-4S ferredoxins"/>
    <property type="match status" value="1"/>
</dbReference>
<keyword evidence="5 11" id="KW-0004">4Fe-4S</keyword>
<keyword evidence="14" id="KW-1185">Reference proteome</keyword>
<name>A0A926ECE2_9FIRM</name>
<accession>A0A926ECE2</accession>
<evidence type="ECO:0000313" key="14">
    <source>
        <dbReference type="Proteomes" id="UP000660861"/>
    </source>
</evidence>
<dbReference type="GO" id="GO:0009055">
    <property type="term" value="F:electron transfer activity"/>
    <property type="evidence" value="ECO:0007669"/>
    <property type="project" value="UniProtKB-UniRule"/>
</dbReference>
<dbReference type="EMBL" id="JACRTC010000010">
    <property type="protein sequence ID" value="MBC8571327.1"/>
    <property type="molecule type" value="Genomic_DNA"/>
</dbReference>
<dbReference type="PANTHER" id="PTHR24960">
    <property type="entry name" value="PHOTOSYSTEM I IRON-SULFUR CENTER-RELATED"/>
    <property type="match status" value="1"/>
</dbReference>
<sequence>MAYVINDECISCGACEAECPVSAISAGDDKYVIDPETCIECGACNGVCPVGAPNPQ</sequence>
<dbReference type="AlphaFoldDB" id="A0A926ECE2"/>
<dbReference type="RefSeq" id="WP_262398377.1">
    <property type="nucleotide sequence ID" value="NZ_JACRTC010000010.1"/>
</dbReference>
<dbReference type="InterPro" id="IPR000813">
    <property type="entry name" value="7Fe_ferredoxin"/>
</dbReference>
<organism evidence="13 14">
    <name type="scientific">Zongyangia hominis</name>
    <dbReference type="NCBI Taxonomy" id="2763677"/>
    <lineage>
        <taxon>Bacteria</taxon>
        <taxon>Bacillati</taxon>
        <taxon>Bacillota</taxon>
        <taxon>Clostridia</taxon>
        <taxon>Eubacteriales</taxon>
        <taxon>Oscillospiraceae</taxon>
        <taxon>Zongyangia</taxon>
    </lineage>
</organism>
<keyword evidence="6 11" id="KW-0479">Metal-binding</keyword>
<evidence type="ECO:0000256" key="6">
    <source>
        <dbReference type="ARBA" id="ARBA00022723"/>
    </source>
</evidence>
<dbReference type="GO" id="GO:0005737">
    <property type="term" value="C:cytoplasm"/>
    <property type="evidence" value="ECO:0007669"/>
    <property type="project" value="TreeGrafter"/>
</dbReference>
<gene>
    <name evidence="13" type="ORF">H8709_10895</name>
</gene>
<dbReference type="PANTHER" id="PTHR24960:SF79">
    <property type="entry name" value="PHOTOSYSTEM I IRON-SULFUR CENTER"/>
    <property type="match status" value="1"/>
</dbReference>
<dbReference type="PROSITE" id="PS00198">
    <property type="entry name" value="4FE4S_FER_1"/>
    <property type="match status" value="1"/>
</dbReference>
<dbReference type="GO" id="GO:0051539">
    <property type="term" value="F:4 iron, 4 sulfur cluster binding"/>
    <property type="evidence" value="ECO:0007669"/>
    <property type="project" value="UniProtKB-UniRule"/>
</dbReference>
<protein>
    <recommendedName>
        <fullName evidence="3 11">Ferredoxin</fullName>
    </recommendedName>
</protein>
<dbReference type="InterPro" id="IPR017896">
    <property type="entry name" value="4Fe4S_Fe-S-bd"/>
</dbReference>